<reference evidence="2" key="1">
    <citation type="submission" date="2025-08" db="UniProtKB">
        <authorList>
            <consortium name="RefSeq"/>
        </authorList>
    </citation>
    <scope>IDENTIFICATION</scope>
</reference>
<dbReference type="GO" id="GO:0016301">
    <property type="term" value="F:kinase activity"/>
    <property type="evidence" value="ECO:0007669"/>
    <property type="project" value="UniProtKB-KW"/>
</dbReference>
<gene>
    <name evidence="2" type="primary">CINP</name>
</gene>
<keyword evidence="2" id="KW-0808">Transferase</keyword>
<protein>
    <submittedName>
        <fullName evidence="2">Cyclin-dependent kinase 2-interacting protein</fullName>
    </submittedName>
</protein>
<dbReference type="CTD" id="51550"/>
<dbReference type="OrthoDB" id="17066at2759"/>
<dbReference type="KEGG" id="muo:115478056"/>
<keyword evidence="2" id="KW-0418">Kinase</keyword>
<dbReference type="Proteomes" id="UP000515156">
    <property type="component" value="Chromosome 9"/>
</dbReference>
<dbReference type="RefSeq" id="XP_030071132.1">
    <property type="nucleotide sequence ID" value="XM_030215272.1"/>
</dbReference>
<dbReference type="FunCoup" id="A0A6P7YVD0">
    <property type="interactions" value="336"/>
</dbReference>
<dbReference type="AlphaFoldDB" id="A0A6P7YVD0"/>
<dbReference type="GeneID" id="115478056"/>
<evidence type="ECO:0000313" key="2">
    <source>
        <dbReference type="RefSeq" id="XP_030071132.1"/>
    </source>
</evidence>
<sequence>MEAKSPGFVTPKRPALSVSARKIKDNAADWHNLIQKWDSLNDSGFNIANKIVNMKMNTHFIDTKLEIHCDNSSAQSGNICSNNEELQQCCTELLHSLEKMGKIQMKMAKLSSTFKGICDLQTYQHGDIQRTPLFHTWPIPYFYEISLKMSEMYKQEWLLKEIIMQELAHNTDQDLMMVYLSAWLHQPYLENNIRVLLESMLLETGHRTL</sequence>
<dbReference type="PANTHER" id="PTHR15827">
    <property type="entry name" value="CYCLIN-DEPENDENT KINASE 2-INTERACTING PROTEIN"/>
    <property type="match status" value="1"/>
</dbReference>
<keyword evidence="1" id="KW-1185">Reference proteome</keyword>
<proteinExistence type="predicted"/>
<organism evidence="1 2">
    <name type="scientific">Microcaecilia unicolor</name>
    <dbReference type="NCBI Taxonomy" id="1415580"/>
    <lineage>
        <taxon>Eukaryota</taxon>
        <taxon>Metazoa</taxon>
        <taxon>Chordata</taxon>
        <taxon>Craniata</taxon>
        <taxon>Vertebrata</taxon>
        <taxon>Euteleostomi</taxon>
        <taxon>Amphibia</taxon>
        <taxon>Gymnophiona</taxon>
        <taxon>Siphonopidae</taxon>
        <taxon>Microcaecilia</taxon>
    </lineage>
</organism>
<evidence type="ECO:0000313" key="1">
    <source>
        <dbReference type="Proteomes" id="UP000515156"/>
    </source>
</evidence>
<name>A0A6P7YVD0_9AMPH</name>
<dbReference type="InParanoid" id="A0A6P7YVD0"/>
<accession>A0A6P7YVD0</accession>
<dbReference type="PRINTS" id="PR02040">
    <property type="entry name" value="CDK2IP"/>
</dbReference>
<dbReference type="PANTHER" id="PTHR15827:SF2">
    <property type="entry name" value="CYCLIN-DEPENDENT KINASE 2-INTERACTING PROTEIN"/>
    <property type="match status" value="1"/>
</dbReference>
<dbReference type="InterPro" id="IPR023250">
    <property type="entry name" value="Cyclin-dep_Kinase_2_interact"/>
</dbReference>